<dbReference type="InterPro" id="IPR043504">
    <property type="entry name" value="Peptidase_S1_PA_chymotrypsin"/>
</dbReference>
<dbReference type="AlphaFoldDB" id="A0AAV1KBV6"/>
<evidence type="ECO:0000256" key="2">
    <source>
        <dbReference type="ARBA" id="ARBA00022670"/>
    </source>
</evidence>
<dbReference type="Proteomes" id="UP001314205">
    <property type="component" value="Unassembled WGS sequence"/>
</dbReference>
<dbReference type="SUPFAM" id="SSF50494">
    <property type="entry name" value="Trypsin-like serine proteases"/>
    <property type="match status" value="1"/>
</dbReference>
<evidence type="ECO:0000313" key="10">
    <source>
        <dbReference type="Proteomes" id="UP001314205"/>
    </source>
</evidence>
<gene>
    <name evidence="9" type="ORF">PARMNEM_LOCUS1172</name>
</gene>
<reference evidence="9 10" key="1">
    <citation type="submission" date="2023-11" db="EMBL/GenBank/DDBJ databases">
        <authorList>
            <person name="Hedman E."/>
            <person name="Englund M."/>
            <person name="Stromberg M."/>
            <person name="Nyberg Akerstrom W."/>
            <person name="Nylinder S."/>
            <person name="Jareborg N."/>
            <person name="Kallberg Y."/>
            <person name="Kronander E."/>
        </authorList>
    </citation>
    <scope>NUCLEOTIDE SEQUENCE [LARGE SCALE GENOMIC DNA]</scope>
</reference>
<keyword evidence="3" id="KW-0378">Hydrolase</keyword>
<dbReference type="PRINTS" id="PR00722">
    <property type="entry name" value="CHYMOTRYPSIN"/>
</dbReference>
<evidence type="ECO:0000256" key="4">
    <source>
        <dbReference type="ARBA" id="ARBA00022825"/>
    </source>
</evidence>
<dbReference type="SMART" id="SM00020">
    <property type="entry name" value="Tryp_SPc"/>
    <property type="match status" value="1"/>
</dbReference>
<name>A0AAV1KBV6_9NEOP</name>
<comment type="caution">
    <text evidence="9">The sequence shown here is derived from an EMBL/GenBank/DDBJ whole genome shotgun (WGS) entry which is preliminary data.</text>
</comment>
<keyword evidence="5" id="KW-1015">Disulfide bond</keyword>
<dbReference type="InterPro" id="IPR001254">
    <property type="entry name" value="Trypsin_dom"/>
</dbReference>
<dbReference type="InterPro" id="IPR009003">
    <property type="entry name" value="Peptidase_S1_PA"/>
</dbReference>
<dbReference type="PANTHER" id="PTHR24276:SF98">
    <property type="entry name" value="FI18310P1-RELATED"/>
    <property type="match status" value="1"/>
</dbReference>
<evidence type="ECO:0000256" key="6">
    <source>
        <dbReference type="SAM" id="MobiDB-lite"/>
    </source>
</evidence>
<keyword evidence="2" id="KW-0645">Protease</keyword>
<dbReference type="PROSITE" id="PS50240">
    <property type="entry name" value="TRYPSIN_DOM"/>
    <property type="match status" value="1"/>
</dbReference>
<dbReference type="EMBL" id="CAVLGL010000002">
    <property type="protein sequence ID" value="CAK1579196.1"/>
    <property type="molecule type" value="Genomic_DNA"/>
</dbReference>
<comment type="similarity">
    <text evidence="1">Belongs to the peptidase S1 family.</text>
</comment>
<feature type="region of interest" description="Disordered" evidence="6">
    <location>
        <begin position="57"/>
        <end position="83"/>
    </location>
</feature>
<keyword evidence="10" id="KW-1185">Reference proteome</keyword>
<feature type="domain" description="Peptidase S1" evidence="8">
    <location>
        <begin position="87"/>
        <end position="312"/>
    </location>
</feature>
<dbReference type="InterPro" id="IPR001314">
    <property type="entry name" value="Peptidase_S1A"/>
</dbReference>
<dbReference type="Pfam" id="PF00089">
    <property type="entry name" value="Trypsin"/>
    <property type="match status" value="1"/>
</dbReference>
<evidence type="ECO:0000256" key="1">
    <source>
        <dbReference type="ARBA" id="ARBA00007664"/>
    </source>
</evidence>
<feature type="signal peptide" evidence="7">
    <location>
        <begin position="1"/>
        <end position="20"/>
    </location>
</feature>
<dbReference type="InterPro" id="IPR018114">
    <property type="entry name" value="TRYPSIN_HIS"/>
</dbReference>
<feature type="chain" id="PRO_5043931529" description="Peptidase S1 domain-containing protein" evidence="7">
    <location>
        <begin position="21"/>
        <end position="313"/>
    </location>
</feature>
<evidence type="ECO:0000256" key="7">
    <source>
        <dbReference type="SAM" id="SignalP"/>
    </source>
</evidence>
<keyword evidence="7" id="KW-0732">Signal</keyword>
<dbReference type="PANTHER" id="PTHR24276">
    <property type="entry name" value="POLYSERASE-RELATED"/>
    <property type="match status" value="1"/>
</dbReference>
<dbReference type="InterPro" id="IPR050430">
    <property type="entry name" value="Peptidase_S1"/>
</dbReference>
<protein>
    <recommendedName>
        <fullName evidence="8">Peptidase S1 domain-containing protein</fullName>
    </recommendedName>
</protein>
<evidence type="ECO:0000313" key="9">
    <source>
        <dbReference type="EMBL" id="CAK1579196.1"/>
    </source>
</evidence>
<evidence type="ECO:0000256" key="3">
    <source>
        <dbReference type="ARBA" id="ARBA00022801"/>
    </source>
</evidence>
<organism evidence="9 10">
    <name type="scientific">Parnassius mnemosyne</name>
    <name type="common">clouded apollo</name>
    <dbReference type="NCBI Taxonomy" id="213953"/>
    <lineage>
        <taxon>Eukaryota</taxon>
        <taxon>Metazoa</taxon>
        <taxon>Ecdysozoa</taxon>
        <taxon>Arthropoda</taxon>
        <taxon>Hexapoda</taxon>
        <taxon>Insecta</taxon>
        <taxon>Pterygota</taxon>
        <taxon>Neoptera</taxon>
        <taxon>Endopterygota</taxon>
        <taxon>Lepidoptera</taxon>
        <taxon>Glossata</taxon>
        <taxon>Ditrysia</taxon>
        <taxon>Papilionoidea</taxon>
        <taxon>Papilionidae</taxon>
        <taxon>Parnassiinae</taxon>
        <taxon>Parnassini</taxon>
        <taxon>Parnassius</taxon>
        <taxon>Driopa</taxon>
    </lineage>
</organism>
<dbReference type="GO" id="GO:0004252">
    <property type="term" value="F:serine-type endopeptidase activity"/>
    <property type="evidence" value="ECO:0007669"/>
    <property type="project" value="InterPro"/>
</dbReference>
<proteinExistence type="inferred from homology"/>
<evidence type="ECO:0000256" key="5">
    <source>
        <dbReference type="ARBA" id="ARBA00023157"/>
    </source>
</evidence>
<dbReference type="PROSITE" id="PS00134">
    <property type="entry name" value="TRYPSIN_HIS"/>
    <property type="match status" value="1"/>
</dbReference>
<evidence type="ECO:0000259" key="8">
    <source>
        <dbReference type="PROSITE" id="PS50240"/>
    </source>
</evidence>
<accession>A0AAV1KBV6</accession>
<dbReference type="GO" id="GO:0006508">
    <property type="term" value="P:proteolysis"/>
    <property type="evidence" value="ECO:0007669"/>
    <property type="project" value="UniProtKB-KW"/>
</dbReference>
<keyword evidence="4" id="KW-0720">Serine protease</keyword>
<dbReference type="Gene3D" id="2.40.10.10">
    <property type="entry name" value="Trypsin-like serine proteases"/>
    <property type="match status" value="1"/>
</dbReference>
<sequence>MNRQVRLFLCLAALCVCVFARPGVNDVSKPVEKLEIIEIKDTYLGLLCTPDRPLKLPDHHDKGVNEKPSDPVPTKDEEETKPVNERYPHAVLFGGTCGGTIISPTWILTAAHCTLFTGGRYVLAGTNNTEDGTGFTRHVKRLVVHPRFSVGPYWLDAKRFNIDQVAARFDFLLAELDEPLPLDGKTMVAAKLNDVSRLIPQTNVGYAGYGAEHHGETMRHEMHGMELSILSEEECAALEEYDSEDMICAKGRPPRFDSACNGDSGSGLVDENGVLVGIASWVENDATECRNGNIVYFSKVSTARDWIRKVTKV</sequence>